<organism evidence="11 12">
    <name type="scientific">Haematococcus lacustris</name>
    <name type="common">Green alga</name>
    <name type="synonym">Haematococcus pluvialis</name>
    <dbReference type="NCBI Taxonomy" id="44745"/>
    <lineage>
        <taxon>Eukaryota</taxon>
        <taxon>Viridiplantae</taxon>
        <taxon>Chlorophyta</taxon>
        <taxon>core chlorophytes</taxon>
        <taxon>Chlorophyceae</taxon>
        <taxon>CS clade</taxon>
        <taxon>Chlamydomonadales</taxon>
        <taxon>Haematococcaceae</taxon>
        <taxon>Haematococcus</taxon>
    </lineage>
</organism>
<evidence type="ECO:0000256" key="9">
    <source>
        <dbReference type="ARBA" id="ARBA00023310"/>
    </source>
</evidence>
<dbReference type="GO" id="GO:0046933">
    <property type="term" value="F:proton-transporting ATP synthase activity, rotational mechanism"/>
    <property type="evidence" value="ECO:0007669"/>
    <property type="project" value="InterPro"/>
</dbReference>
<dbReference type="InterPro" id="IPR023632">
    <property type="entry name" value="ATP_synth_F1_gsu_CS"/>
</dbReference>
<sequence>MASLMSSKSAFVGRNASFAPSRQQAPVAKRATLQVTAGIKEVRDRIASVKNTMKITEAMKLVAAAKVRRAQEAVINSRPFTENLIKVLFGVNQRLRTEDVDSPLCSIRPVKSVLLVVLTGDRGLCGGYNNFILKKVENRYKELVSLGIKVQVLAIGNKAKLYFKRRPKFNVLKAFSLGQTPSIKEAQAISDEVFSSFVSAEVDKVELVFTKFVSLISSTPTIQTLLPMTPAGELCNIDGTCVDAADDEIFKLTTRGGQFVVEREKAPIATDALDPSLIFEQEPSQILDALLPLYLNSCLLRSLQESLASELAARMNAMGNATDNAKELRKVLTSSYNRKRQAKITQEISEITAGAAATSG</sequence>
<dbReference type="NCBIfam" id="NF004145">
    <property type="entry name" value="PRK05621.1-2"/>
    <property type="match status" value="1"/>
</dbReference>
<evidence type="ECO:0000256" key="8">
    <source>
        <dbReference type="ARBA" id="ARBA00023196"/>
    </source>
</evidence>
<keyword evidence="7" id="KW-0472">Membrane</keyword>
<dbReference type="PANTHER" id="PTHR11693:SF41">
    <property type="entry name" value="ATP SYNTHASE GAMMA CHAIN, CHLOROPLASTIC"/>
    <property type="match status" value="1"/>
</dbReference>
<dbReference type="OrthoDB" id="239812at2759"/>
<dbReference type="SUPFAM" id="SSF52943">
    <property type="entry name" value="ATP synthase (F1-ATPase), gamma subunit"/>
    <property type="match status" value="1"/>
</dbReference>
<name>A0A699YWJ4_HAELA</name>
<evidence type="ECO:0000256" key="4">
    <source>
        <dbReference type="ARBA" id="ARBA00022448"/>
    </source>
</evidence>
<gene>
    <name evidence="11" type="ORF">HaLaN_09492</name>
</gene>
<dbReference type="AlphaFoldDB" id="A0A699YWJ4"/>
<dbReference type="Proteomes" id="UP000485058">
    <property type="component" value="Unassembled WGS sequence"/>
</dbReference>
<keyword evidence="4" id="KW-0813">Transport</keyword>
<comment type="function">
    <text evidence="1">Produces ATP from ADP in the presence of a proton gradient across the membrane. The gamma chain is believed to be important in regulating ATPase activity and the flow of protons through the CF(0) complex.</text>
</comment>
<evidence type="ECO:0000256" key="1">
    <source>
        <dbReference type="ARBA" id="ARBA00003456"/>
    </source>
</evidence>
<evidence type="ECO:0000256" key="3">
    <source>
        <dbReference type="ARBA" id="ARBA00007681"/>
    </source>
</evidence>
<reference evidence="11 12" key="1">
    <citation type="submission" date="2020-02" db="EMBL/GenBank/DDBJ databases">
        <title>Draft genome sequence of Haematococcus lacustris strain NIES-144.</title>
        <authorList>
            <person name="Morimoto D."/>
            <person name="Nakagawa S."/>
            <person name="Yoshida T."/>
            <person name="Sawayama S."/>
        </authorList>
    </citation>
    <scope>NUCLEOTIDE SEQUENCE [LARGE SCALE GENOMIC DNA]</scope>
    <source>
        <strain evidence="11 12">NIES-144</strain>
    </source>
</reference>
<evidence type="ECO:0000313" key="12">
    <source>
        <dbReference type="Proteomes" id="UP000485058"/>
    </source>
</evidence>
<dbReference type="PROSITE" id="PS00153">
    <property type="entry name" value="ATPASE_GAMMA"/>
    <property type="match status" value="1"/>
</dbReference>
<evidence type="ECO:0000256" key="6">
    <source>
        <dbReference type="ARBA" id="ARBA00023065"/>
    </source>
</evidence>
<dbReference type="EMBL" id="BLLF01000628">
    <property type="protein sequence ID" value="GFH13575.1"/>
    <property type="molecule type" value="Genomic_DNA"/>
</dbReference>
<evidence type="ECO:0000256" key="5">
    <source>
        <dbReference type="ARBA" id="ARBA00022781"/>
    </source>
</evidence>
<evidence type="ECO:0000313" key="11">
    <source>
        <dbReference type="EMBL" id="GFH13575.1"/>
    </source>
</evidence>
<evidence type="ECO:0000256" key="2">
    <source>
        <dbReference type="ARBA" id="ARBA00004525"/>
    </source>
</evidence>
<keyword evidence="9" id="KW-0066">ATP synthesis</keyword>
<dbReference type="GO" id="GO:0009535">
    <property type="term" value="C:chloroplast thylakoid membrane"/>
    <property type="evidence" value="ECO:0007669"/>
    <property type="project" value="UniProtKB-SubCell"/>
</dbReference>
<accession>A0A699YWJ4</accession>
<dbReference type="FunFam" id="1.10.287.80:FF:000004">
    <property type="entry name" value="ATP synthase gamma chain, chloroplastic"/>
    <property type="match status" value="1"/>
</dbReference>
<protein>
    <recommendedName>
        <fullName evidence="10">F-ATPase gamma subunit</fullName>
    </recommendedName>
</protein>
<dbReference type="NCBIfam" id="TIGR01146">
    <property type="entry name" value="ATPsyn_F1gamma"/>
    <property type="match status" value="1"/>
</dbReference>
<dbReference type="Gene3D" id="1.10.287.80">
    <property type="entry name" value="ATP synthase, gamma subunit, helix hairpin domain"/>
    <property type="match status" value="2"/>
</dbReference>
<proteinExistence type="inferred from homology"/>
<comment type="subcellular location">
    <subcellularLocation>
        <location evidence="2">Plastid</location>
        <location evidence="2">Chloroplast thylakoid membrane</location>
        <topology evidence="2">Peripheral membrane protein</topology>
    </subcellularLocation>
</comment>
<dbReference type="InterPro" id="IPR035968">
    <property type="entry name" value="ATP_synth_F1_ATPase_gsu"/>
</dbReference>
<dbReference type="Gene3D" id="3.40.1380.10">
    <property type="match status" value="1"/>
</dbReference>
<keyword evidence="6" id="KW-0406">Ion transport</keyword>
<keyword evidence="5" id="KW-0375">Hydrogen ion transport</keyword>
<dbReference type="FunFam" id="1.10.287.80:FF:000003">
    <property type="entry name" value="ATP synthase gamma chain, chloroplastic"/>
    <property type="match status" value="1"/>
</dbReference>
<keyword evidence="8" id="KW-0139">CF(1)</keyword>
<dbReference type="FunFam" id="3.40.1380.10:FF:000006">
    <property type="entry name" value="ATP synthase gamma chain"/>
    <property type="match status" value="1"/>
</dbReference>
<evidence type="ECO:0000256" key="7">
    <source>
        <dbReference type="ARBA" id="ARBA00023136"/>
    </source>
</evidence>
<dbReference type="InterPro" id="IPR000131">
    <property type="entry name" value="ATP_synth_F1_gsu"/>
</dbReference>
<dbReference type="CDD" id="cd12151">
    <property type="entry name" value="F1-ATPase_gamma"/>
    <property type="match status" value="1"/>
</dbReference>
<dbReference type="PANTHER" id="PTHR11693">
    <property type="entry name" value="ATP SYNTHASE GAMMA CHAIN"/>
    <property type="match status" value="1"/>
</dbReference>
<comment type="similarity">
    <text evidence="3">Belongs to the ATPase gamma chain family.</text>
</comment>
<keyword evidence="12" id="KW-1185">Reference proteome</keyword>
<dbReference type="GO" id="GO:0045259">
    <property type="term" value="C:proton-transporting ATP synthase complex"/>
    <property type="evidence" value="ECO:0007669"/>
    <property type="project" value="UniProtKB-KW"/>
</dbReference>
<dbReference type="PRINTS" id="PR00126">
    <property type="entry name" value="ATPASEGAMMA"/>
</dbReference>
<evidence type="ECO:0000256" key="10">
    <source>
        <dbReference type="ARBA" id="ARBA00031066"/>
    </source>
</evidence>
<comment type="caution">
    <text evidence="11">The sequence shown here is derived from an EMBL/GenBank/DDBJ whole genome shotgun (WGS) entry which is preliminary data.</text>
</comment>
<dbReference type="Pfam" id="PF00231">
    <property type="entry name" value="ATP-synt"/>
    <property type="match status" value="1"/>
</dbReference>
<dbReference type="HAMAP" id="MF_00815">
    <property type="entry name" value="ATP_synth_gamma_bact"/>
    <property type="match status" value="1"/>
</dbReference>